<accession>A0A0G0MHA7</accession>
<organism evidence="1 2">
    <name type="scientific">Yanofskybacteria sp. (strain GW2011_GWA1_39_13)</name>
    <dbReference type="NCBI Taxonomy" id="1619019"/>
    <lineage>
        <taxon>Bacteria</taxon>
        <taxon>Candidatus Yanofskyibacteriota</taxon>
    </lineage>
</organism>
<evidence type="ECO:0000313" key="1">
    <source>
        <dbReference type="EMBL" id="KKR02563.1"/>
    </source>
</evidence>
<reference evidence="1 2" key="1">
    <citation type="journal article" date="2015" name="Nature">
        <title>rRNA introns, odd ribosomes, and small enigmatic genomes across a large radiation of phyla.</title>
        <authorList>
            <person name="Brown C.T."/>
            <person name="Hug L.A."/>
            <person name="Thomas B.C."/>
            <person name="Sharon I."/>
            <person name="Castelle C.J."/>
            <person name="Singh A."/>
            <person name="Wilkins M.J."/>
            <person name="Williams K.H."/>
            <person name="Banfield J.F."/>
        </authorList>
    </citation>
    <scope>NUCLEOTIDE SEQUENCE [LARGE SCALE GENOMIC DNA]</scope>
    <source>
        <strain evidence="2">GW2011_GWA1_39_13</strain>
    </source>
</reference>
<protein>
    <submittedName>
        <fullName evidence="1">Uncharacterized protein</fullName>
    </submittedName>
</protein>
<name>A0A0G0MHA7_YANXG</name>
<gene>
    <name evidence="1" type="ORF">UT29_C0001G0043</name>
</gene>
<evidence type="ECO:0000313" key="2">
    <source>
        <dbReference type="Proteomes" id="UP000034845"/>
    </source>
</evidence>
<dbReference type="EMBL" id="LBWF01000001">
    <property type="protein sequence ID" value="KKR02563.1"/>
    <property type="molecule type" value="Genomic_DNA"/>
</dbReference>
<dbReference type="AlphaFoldDB" id="A0A0G0MHA7"/>
<dbReference type="Proteomes" id="UP000034845">
    <property type="component" value="Unassembled WGS sequence"/>
</dbReference>
<proteinExistence type="predicted"/>
<comment type="caution">
    <text evidence="1">The sequence shown here is derived from an EMBL/GenBank/DDBJ whole genome shotgun (WGS) entry which is preliminary data.</text>
</comment>
<sequence>MEAPVIRRPTNDYERIGRFIQKKGDEQFSLSDIFHVTKISQDVIGAFLLRNLKRGLLKRLNQKRPFLYKRKGGVNIPLRKSKGEVAQSVWAALVAEFPRHVTLQRLAILASSATKTKITKKHARIVVQRWLKNGFVEQSQNRPLYRKKEEVSERPPAVW</sequence>